<keyword evidence="2" id="KW-1185">Reference proteome</keyword>
<name>A0ABN9UDN1_9DINO</name>
<feature type="non-terminal residue" evidence="1">
    <location>
        <position position="169"/>
    </location>
</feature>
<dbReference type="Proteomes" id="UP001189429">
    <property type="component" value="Unassembled WGS sequence"/>
</dbReference>
<sequence length="169" mass="18377">MYYRPNEPLSLRAADPAPPVAGARAGCSWSLNLHARERAVASKTEEFGEAMQLDLERQAALGPAQAALLQGRHGPRWRAAVLKRAFSRAVKALKLGSVGAASRYQLRRGGASRDAATGARSLGQIRHRGRWRAHSSLRRYEKGARLGEVLERLPPKVRAHALRCAGSLG</sequence>
<evidence type="ECO:0000313" key="2">
    <source>
        <dbReference type="Proteomes" id="UP001189429"/>
    </source>
</evidence>
<reference evidence="1" key="1">
    <citation type="submission" date="2023-10" db="EMBL/GenBank/DDBJ databases">
        <authorList>
            <person name="Chen Y."/>
            <person name="Shah S."/>
            <person name="Dougan E. K."/>
            <person name="Thang M."/>
            <person name="Chan C."/>
        </authorList>
    </citation>
    <scope>NUCLEOTIDE SEQUENCE [LARGE SCALE GENOMIC DNA]</scope>
</reference>
<gene>
    <name evidence="1" type="ORF">PCOR1329_LOCUS47648</name>
</gene>
<organism evidence="1 2">
    <name type="scientific">Prorocentrum cordatum</name>
    <dbReference type="NCBI Taxonomy" id="2364126"/>
    <lineage>
        <taxon>Eukaryota</taxon>
        <taxon>Sar</taxon>
        <taxon>Alveolata</taxon>
        <taxon>Dinophyceae</taxon>
        <taxon>Prorocentrales</taxon>
        <taxon>Prorocentraceae</taxon>
        <taxon>Prorocentrum</taxon>
    </lineage>
</organism>
<evidence type="ECO:0000313" key="1">
    <source>
        <dbReference type="EMBL" id="CAK0857549.1"/>
    </source>
</evidence>
<protein>
    <submittedName>
        <fullName evidence="1">Uncharacterized protein</fullName>
    </submittedName>
</protein>
<accession>A0ABN9UDN1</accession>
<comment type="caution">
    <text evidence="1">The sequence shown here is derived from an EMBL/GenBank/DDBJ whole genome shotgun (WGS) entry which is preliminary data.</text>
</comment>
<proteinExistence type="predicted"/>
<dbReference type="EMBL" id="CAUYUJ010015739">
    <property type="protein sequence ID" value="CAK0857549.1"/>
    <property type="molecule type" value="Genomic_DNA"/>
</dbReference>